<evidence type="ECO:0000313" key="2">
    <source>
        <dbReference type="Proteomes" id="UP000007054"/>
    </source>
</evidence>
<dbReference type="Proteomes" id="UP000007054">
    <property type="component" value="Chromosome"/>
</dbReference>
<name>D4LCF6_RUMC1</name>
<dbReference type="KEGG" id="rch:RUM_11550"/>
<dbReference type="HOGENOM" id="CLU_2384355_0_0_9"/>
<keyword evidence="2" id="KW-1185">Reference proteome</keyword>
<dbReference type="AlphaFoldDB" id="D4LCF6"/>
<protein>
    <submittedName>
        <fullName evidence="1">Uncharacterized protein</fullName>
    </submittedName>
</protein>
<sequence>MHGSVVQRCLRELRLFIMAIHLVQIREIVQLKGIKQRKYGSTDLKMMPIALSVRKGQPMAAVLGRADGIGIIFVLSSFRMVSIHSVILRFNLNF</sequence>
<reference evidence="1" key="1">
    <citation type="submission" date="2010-03" db="EMBL/GenBank/DDBJ databases">
        <title>The genome sequence of Ruminococcus sp. 18P13.</title>
        <authorList>
            <consortium name="metaHIT consortium -- http://www.metahit.eu/"/>
            <person name="Pajon A."/>
            <person name="Turner K."/>
            <person name="Parkhill J."/>
            <person name="Bernalier A."/>
        </authorList>
    </citation>
    <scope>NUCLEOTIDE SEQUENCE [LARGE SCALE GENOMIC DNA]</scope>
    <source>
        <strain evidence="1">Type strain: 18P13</strain>
    </source>
</reference>
<proteinExistence type="predicted"/>
<accession>D4LCF6</accession>
<gene>
    <name evidence="1" type="ordered locus">RUM_11550</name>
</gene>
<dbReference type="EMBL" id="FP929052">
    <property type="protein sequence ID" value="CBL17301.1"/>
    <property type="molecule type" value="Genomic_DNA"/>
</dbReference>
<reference evidence="1" key="2">
    <citation type="submission" date="2010-03" db="EMBL/GenBank/DDBJ databases">
        <authorList>
            <person name="Pajon A."/>
        </authorList>
    </citation>
    <scope>NUCLEOTIDE SEQUENCE</scope>
    <source>
        <strain evidence="1">Type strain: 18P13</strain>
    </source>
</reference>
<organism evidence="1 2">
    <name type="scientific">Ruminococcus champanellensis (strain DSM 18848 / JCM 17042 / KCTC 15320 / 18P13)</name>
    <dbReference type="NCBI Taxonomy" id="213810"/>
    <lineage>
        <taxon>Bacteria</taxon>
        <taxon>Bacillati</taxon>
        <taxon>Bacillota</taxon>
        <taxon>Clostridia</taxon>
        <taxon>Eubacteriales</taxon>
        <taxon>Oscillospiraceae</taxon>
        <taxon>Ruminococcus</taxon>
    </lineage>
</organism>
<evidence type="ECO:0000313" key="1">
    <source>
        <dbReference type="EMBL" id="CBL17301.1"/>
    </source>
</evidence>